<keyword evidence="1" id="KW-1133">Transmembrane helix</keyword>
<organism evidence="3 4">
    <name type="scientific">Prosthecobacter fusiformis</name>
    <dbReference type="NCBI Taxonomy" id="48464"/>
    <lineage>
        <taxon>Bacteria</taxon>
        <taxon>Pseudomonadati</taxon>
        <taxon>Verrucomicrobiota</taxon>
        <taxon>Verrucomicrobiia</taxon>
        <taxon>Verrucomicrobiales</taxon>
        <taxon>Verrucomicrobiaceae</taxon>
        <taxon>Prosthecobacter</taxon>
    </lineage>
</organism>
<dbReference type="RefSeq" id="WP_166647365.1">
    <property type="nucleotide sequence ID" value="NZ_SOCA01000009.1"/>
</dbReference>
<evidence type="ECO:0000313" key="4">
    <source>
        <dbReference type="Proteomes" id="UP000295662"/>
    </source>
</evidence>
<feature type="transmembrane region" description="Helical" evidence="1">
    <location>
        <begin position="7"/>
        <end position="24"/>
    </location>
</feature>
<dbReference type="Proteomes" id="UP000295662">
    <property type="component" value="Unassembled WGS sequence"/>
</dbReference>
<feature type="domain" description="DUF3592" evidence="2">
    <location>
        <begin position="37"/>
        <end position="122"/>
    </location>
</feature>
<dbReference type="AlphaFoldDB" id="A0A4R7RPG1"/>
<comment type="caution">
    <text evidence="3">The sequence shown here is derived from an EMBL/GenBank/DDBJ whole genome shotgun (WGS) entry which is preliminary data.</text>
</comment>
<evidence type="ECO:0000256" key="1">
    <source>
        <dbReference type="SAM" id="Phobius"/>
    </source>
</evidence>
<evidence type="ECO:0000259" key="2">
    <source>
        <dbReference type="Pfam" id="PF12158"/>
    </source>
</evidence>
<reference evidence="3 4" key="1">
    <citation type="submission" date="2019-03" db="EMBL/GenBank/DDBJ databases">
        <title>Genomic Encyclopedia of Archaeal and Bacterial Type Strains, Phase II (KMG-II): from individual species to whole genera.</title>
        <authorList>
            <person name="Goeker M."/>
        </authorList>
    </citation>
    <scope>NUCLEOTIDE SEQUENCE [LARGE SCALE GENOMIC DNA]</scope>
    <source>
        <strain evidence="3 4">ATCC 25309</strain>
    </source>
</reference>
<sequence length="160" mass="17624">MRAITKFIPLLVSGYFIWLGWGYYSKMKTSESWPVAAGKVLHSEVAEARTRAGATTRMYEARVTYEYEVDGQTYKGDQIGFMDGSSSNRSDAAVIVNARPVGKEVPVYYDPANPHEACLERKTGKLPWLMMGGGGLGLLFGARLLVFGGGRRTRRGIHLG</sequence>
<dbReference type="InterPro" id="IPR021994">
    <property type="entry name" value="DUF3592"/>
</dbReference>
<dbReference type="Pfam" id="PF12158">
    <property type="entry name" value="DUF3592"/>
    <property type="match status" value="1"/>
</dbReference>
<name>A0A4R7RPG1_9BACT</name>
<dbReference type="EMBL" id="SOCA01000009">
    <property type="protein sequence ID" value="TDU66137.1"/>
    <property type="molecule type" value="Genomic_DNA"/>
</dbReference>
<accession>A0A4R7RPG1</accession>
<proteinExistence type="predicted"/>
<protein>
    <submittedName>
        <fullName evidence="3">Uncharacterized protein DUF3592</fullName>
    </submittedName>
</protein>
<feature type="transmembrane region" description="Helical" evidence="1">
    <location>
        <begin position="126"/>
        <end position="146"/>
    </location>
</feature>
<evidence type="ECO:0000313" key="3">
    <source>
        <dbReference type="EMBL" id="TDU66137.1"/>
    </source>
</evidence>
<keyword evidence="1" id="KW-0472">Membrane</keyword>
<keyword evidence="4" id="KW-1185">Reference proteome</keyword>
<keyword evidence="1" id="KW-0812">Transmembrane</keyword>
<gene>
    <name evidence="3" type="ORF">EI77_03874</name>
</gene>